<keyword evidence="9" id="KW-1185">Reference proteome</keyword>
<evidence type="ECO:0000256" key="1">
    <source>
        <dbReference type="ARBA" id="ARBA00004651"/>
    </source>
</evidence>
<evidence type="ECO:0000313" key="8">
    <source>
        <dbReference type="EMBL" id="MCT8972877.1"/>
    </source>
</evidence>
<accession>A0AAW5R0G9</accession>
<feature type="transmembrane region" description="Helical" evidence="6">
    <location>
        <begin position="287"/>
        <end position="309"/>
    </location>
</feature>
<protein>
    <submittedName>
        <fullName evidence="8">DMT family transporter</fullName>
    </submittedName>
</protein>
<dbReference type="GO" id="GO:0005886">
    <property type="term" value="C:plasma membrane"/>
    <property type="evidence" value="ECO:0007669"/>
    <property type="project" value="UniProtKB-SubCell"/>
</dbReference>
<evidence type="ECO:0000256" key="2">
    <source>
        <dbReference type="ARBA" id="ARBA00022475"/>
    </source>
</evidence>
<dbReference type="InterPro" id="IPR000620">
    <property type="entry name" value="EamA_dom"/>
</dbReference>
<feature type="transmembrane region" description="Helical" evidence="6">
    <location>
        <begin position="201"/>
        <end position="220"/>
    </location>
</feature>
<feature type="transmembrane region" description="Helical" evidence="6">
    <location>
        <begin position="169"/>
        <end position="189"/>
    </location>
</feature>
<feature type="transmembrane region" description="Helical" evidence="6">
    <location>
        <begin position="86"/>
        <end position="110"/>
    </location>
</feature>
<sequence length="326" mass="34020">MSARGEGADASGRSAEASSDAIPMSTFLLLGVLALVWGSVFPAIKVVLAEMPVLTFRALCLIAGGLGVAALATMRGRSLAVTWPQLRWLAVLSLFNSLGWNIFTAYGLLYLPAGRAIIIGYTMPLWSVIAAALILGERITATKVIGLVLGFAGLAVLVGPDLVTFGDAPIGVGLVLCAAISWGIGVVLLKWRDMGMATTVLAAWQLGLASLPLIVAAAFVDDFDWRMSGEGWFALALVVFGGMVTAHLLWFTIVKRLPASIASISTLVIPVIGVIVGSLWLGETVGAAEIGALALVVAGLFVVLVLPSLRGKRLRRPKPGPNQSLP</sequence>
<dbReference type="InterPro" id="IPR050638">
    <property type="entry name" value="AA-Vitamin_Transporters"/>
</dbReference>
<reference evidence="8 9" key="1">
    <citation type="submission" date="2022-04" db="EMBL/GenBank/DDBJ databases">
        <authorList>
            <person name="Ye Y.-Q."/>
            <person name="Du Z.-J."/>
        </authorList>
    </citation>
    <scope>NUCLEOTIDE SEQUENCE [LARGE SCALE GENOMIC DNA]</scope>
    <source>
        <strain evidence="8 9">A6E488</strain>
    </source>
</reference>
<keyword evidence="5 6" id="KW-0472">Membrane</keyword>
<evidence type="ECO:0000256" key="4">
    <source>
        <dbReference type="ARBA" id="ARBA00022989"/>
    </source>
</evidence>
<feature type="transmembrane region" description="Helical" evidence="6">
    <location>
        <begin position="56"/>
        <end position="74"/>
    </location>
</feature>
<feature type="transmembrane region" description="Helical" evidence="6">
    <location>
        <begin position="261"/>
        <end position="281"/>
    </location>
</feature>
<dbReference type="Proteomes" id="UP001320898">
    <property type="component" value="Unassembled WGS sequence"/>
</dbReference>
<feature type="domain" description="EamA" evidence="7">
    <location>
        <begin position="28"/>
        <end position="158"/>
    </location>
</feature>
<keyword evidence="3 6" id="KW-0812">Transmembrane</keyword>
<dbReference type="PANTHER" id="PTHR32322">
    <property type="entry name" value="INNER MEMBRANE TRANSPORTER"/>
    <property type="match status" value="1"/>
</dbReference>
<dbReference type="Pfam" id="PF00892">
    <property type="entry name" value="EamA"/>
    <property type="match status" value="2"/>
</dbReference>
<dbReference type="PANTHER" id="PTHR32322:SF18">
    <property type="entry name" value="S-ADENOSYLMETHIONINE_S-ADENOSYLHOMOCYSTEINE TRANSPORTER"/>
    <property type="match status" value="1"/>
</dbReference>
<feature type="transmembrane region" description="Helical" evidence="6">
    <location>
        <begin position="116"/>
        <end position="135"/>
    </location>
</feature>
<dbReference type="InterPro" id="IPR037185">
    <property type="entry name" value="EmrE-like"/>
</dbReference>
<gene>
    <name evidence="8" type="ORF">MUB46_13500</name>
</gene>
<evidence type="ECO:0000313" key="9">
    <source>
        <dbReference type="Proteomes" id="UP001320898"/>
    </source>
</evidence>
<organism evidence="8 9">
    <name type="scientific">Microbaculum marinisediminis</name>
    <dbReference type="NCBI Taxonomy" id="2931392"/>
    <lineage>
        <taxon>Bacteria</taxon>
        <taxon>Pseudomonadati</taxon>
        <taxon>Pseudomonadota</taxon>
        <taxon>Alphaproteobacteria</taxon>
        <taxon>Hyphomicrobiales</taxon>
        <taxon>Tepidamorphaceae</taxon>
        <taxon>Microbaculum</taxon>
    </lineage>
</organism>
<feature type="transmembrane region" description="Helical" evidence="6">
    <location>
        <begin position="232"/>
        <end position="254"/>
    </location>
</feature>
<proteinExistence type="predicted"/>
<feature type="domain" description="EamA" evidence="7">
    <location>
        <begin position="170"/>
        <end position="304"/>
    </location>
</feature>
<comment type="caution">
    <text evidence="8">The sequence shown here is derived from an EMBL/GenBank/DDBJ whole genome shotgun (WGS) entry which is preliminary data.</text>
</comment>
<keyword evidence="4 6" id="KW-1133">Transmembrane helix</keyword>
<dbReference type="AlphaFoldDB" id="A0AAW5R0G9"/>
<evidence type="ECO:0000256" key="3">
    <source>
        <dbReference type="ARBA" id="ARBA00022692"/>
    </source>
</evidence>
<dbReference type="RefSeq" id="WP_261616448.1">
    <property type="nucleotide sequence ID" value="NZ_JALIDZ010000005.1"/>
</dbReference>
<evidence type="ECO:0000259" key="7">
    <source>
        <dbReference type="Pfam" id="PF00892"/>
    </source>
</evidence>
<feature type="transmembrane region" description="Helical" evidence="6">
    <location>
        <begin position="21"/>
        <end position="44"/>
    </location>
</feature>
<evidence type="ECO:0000256" key="6">
    <source>
        <dbReference type="SAM" id="Phobius"/>
    </source>
</evidence>
<dbReference type="SUPFAM" id="SSF103481">
    <property type="entry name" value="Multidrug resistance efflux transporter EmrE"/>
    <property type="match status" value="2"/>
</dbReference>
<evidence type="ECO:0000256" key="5">
    <source>
        <dbReference type="ARBA" id="ARBA00023136"/>
    </source>
</evidence>
<keyword evidence="2" id="KW-1003">Cell membrane</keyword>
<dbReference type="EMBL" id="JALIDZ010000005">
    <property type="protein sequence ID" value="MCT8972877.1"/>
    <property type="molecule type" value="Genomic_DNA"/>
</dbReference>
<name>A0AAW5R0G9_9HYPH</name>
<comment type="subcellular location">
    <subcellularLocation>
        <location evidence="1">Cell membrane</location>
        <topology evidence="1">Multi-pass membrane protein</topology>
    </subcellularLocation>
</comment>
<feature type="transmembrane region" description="Helical" evidence="6">
    <location>
        <begin position="144"/>
        <end position="163"/>
    </location>
</feature>